<gene>
    <name evidence="1" type="ORF">SODALDRAFT_293526</name>
</gene>
<evidence type="ECO:0008006" key="3">
    <source>
        <dbReference type="Google" id="ProtNLM"/>
    </source>
</evidence>
<dbReference type="GeneID" id="39577195"/>
<dbReference type="EMBL" id="ML119053">
    <property type="protein sequence ID" value="ROT39915.1"/>
    <property type="molecule type" value="Genomic_DNA"/>
</dbReference>
<evidence type="ECO:0000313" key="2">
    <source>
        <dbReference type="Proteomes" id="UP000272025"/>
    </source>
</evidence>
<accession>A0A3N2PZX6</accession>
<name>A0A3N2PZX6_SODAK</name>
<dbReference type="Proteomes" id="UP000272025">
    <property type="component" value="Unassembled WGS sequence"/>
</dbReference>
<proteinExistence type="predicted"/>
<dbReference type="AlphaFoldDB" id="A0A3N2PZX6"/>
<keyword evidence="2" id="KW-1185">Reference proteome</keyword>
<protein>
    <recommendedName>
        <fullName evidence="3">Rta1 domain-containing protein</fullName>
    </recommendedName>
</protein>
<dbReference type="STRING" id="1314773.A0A3N2PZX6"/>
<dbReference type="RefSeq" id="XP_028467721.1">
    <property type="nucleotide sequence ID" value="XM_028608717.1"/>
</dbReference>
<organism evidence="1 2">
    <name type="scientific">Sodiomyces alkalinus (strain CBS 110278 / VKM F-3762 / F11)</name>
    <name type="common">Alkaliphilic filamentous fungus</name>
    <dbReference type="NCBI Taxonomy" id="1314773"/>
    <lineage>
        <taxon>Eukaryota</taxon>
        <taxon>Fungi</taxon>
        <taxon>Dikarya</taxon>
        <taxon>Ascomycota</taxon>
        <taxon>Pezizomycotina</taxon>
        <taxon>Sordariomycetes</taxon>
        <taxon>Hypocreomycetidae</taxon>
        <taxon>Glomerellales</taxon>
        <taxon>Plectosphaerellaceae</taxon>
        <taxon>Sodiomyces</taxon>
    </lineage>
</organism>
<sequence>MSHMSAKEFLAKAKSGEIPVDSHDRVLRIAFIYMDEGLWGTWDVERRMVRDNGVFSVVEQLHERGWSFGQGDLKFNRTLDIFYLAQIAAGTYRSIDQLHLEDSFPKPDDFDIFYARHRELLNQDAWKRYYSPTFLMSALSARFYRLPDLRDLPDSSDPLTAPREKGIGHFTKLPRWAYNVMRTHRRQATLPAETIKQIALSTLQETISRQREDYPDQVQPYSETQALFWLQYMNIDDPEAEIRRETWFPNQFGYVTAQGWYDMWAWEKHYSRKRWEESMGAVPFLERDLDGTRKSEIYWCGLPDGGTGAMAWHRGWDAELGSEEEIAFLAAVAAKETEGIDVSMSHLDYAMRSHMLLAVLRAAFETGTERGKYIDDVKRRIVEAGRIDEESKAEQWIRQALMVMEPYVHKRHDGWPAAVEDRGELLRQIVIENGQLFARWKVWPSCKEFKFELKSRVE</sequence>
<dbReference type="OrthoDB" id="427186at2759"/>
<evidence type="ECO:0000313" key="1">
    <source>
        <dbReference type="EMBL" id="ROT39915.1"/>
    </source>
</evidence>
<reference evidence="1 2" key="1">
    <citation type="journal article" date="2018" name="Mol. Ecol.">
        <title>The obligate alkalophilic soda-lake fungus Sodiomyces alkalinus has shifted to a protein diet.</title>
        <authorList>
            <person name="Grum-Grzhimaylo A.A."/>
            <person name="Falkoski D.L."/>
            <person name="van den Heuvel J."/>
            <person name="Valero-Jimenez C.A."/>
            <person name="Min B."/>
            <person name="Choi I.G."/>
            <person name="Lipzen A."/>
            <person name="Daum C.G."/>
            <person name="Aanen D.K."/>
            <person name="Tsang A."/>
            <person name="Henrissat B."/>
            <person name="Bilanenko E.N."/>
            <person name="de Vries R.P."/>
            <person name="van Kan J.A.L."/>
            <person name="Grigoriev I.V."/>
            <person name="Debets A.J.M."/>
        </authorList>
    </citation>
    <scope>NUCLEOTIDE SEQUENCE [LARGE SCALE GENOMIC DNA]</scope>
    <source>
        <strain evidence="1 2">F11</strain>
    </source>
</reference>